<name>A0A0D8ICY2_9CLOT</name>
<dbReference type="NCBIfam" id="NF004470">
    <property type="entry name" value="PRK05802.1"/>
    <property type="match status" value="1"/>
</dbReference>
<dbReference type="SUPFAM" id="SSF63380">
    <property type="entry name" value="Riboflavin synthase domain-like"/>
    <property type="match status" value="1"/>
</dbReference>
<evidence type="ECO:0000313" key="1">
    <source>
        <dbReference type="EMBL" id="AKL95336.1"/>
    </source>
</evidence>
<protein>
    <submittedName>
        <fullName evidence="1">Uncharacterized protein</fullName>
    </submittedName>
</protein>
<dbReference type="KEGG" id="cace:CACET_c18880"/>
<dbReference type="SUPFAM" id="SSF54292">
    <property type="entry name" value="2Fe-2S ferredoxin-like"/>
    <property type="match status" value="1"/>
</dbReference>
<organism evidence="1 2">
    <name type="scientific">Clostridium aceticum</name>
    <dbReference type="NCBI Taxonomy" id="84022"/>
    <lineage>
        <taxon>Bacteria</taxon>
        <taxon>Bacillati</taxon>
        <taxon>Bacillota</taxon>
        <taxon>Clostridia</taxon>
        <taxon>Eubacteriales</taxon>
        <taxon>Clostridiaceae</taxon>
        <taxon>Clostridium</taxon>
    </lineage>
</organism>
<dbReference type="AlphaFoldDB" id="A0A0D8ICY2"/>
<dbReference type="PATRIC" id="fig|84022.5.peg.3346"/>
<dbReference type="STRING" id="84022.CACET_c18880"/>
<proteinExistence type="predicted"/>
<accession>A0A0D8ICY2</accession>
<reference evidence="1 2" key="1">
    <citation type="submission" date="2014-10" db="EMBL/GenBank/DDBJ databases">
        <title>Genome sequence of Clostridium aceticum DSM 1496.</title>
        <authorList>
            <person name="Poehlein A."/>
            <person name="Schiel-Bengelsdorf B."/>
            <person name="Gottschalk G."/>
            <person name="Duerre P."/>
            <person name="Daniel R."/>
        </authorList>
    </citation>
    <scope>NUCLEOTIDE SEQUENCE [LARGE SCALE GENOMIC DNA]</scope>
    <source>
        <strain evidence="1 2">DSM 1496</strain>
    </source>
</reference>
<dbReference type="OrthoDB" id="1704963at2"/>
<dbReference type="InterPro" id="IPR017938">
    <property type="entry name" value="Riboflavin_synthase-like_b-brl"/>
</dbReference>
<gene>
    <name evidence="1" type="ORF">CACET_c18880</name>
</gene>
<keyword evidence="2" id="KW-1185">Reference proteome</keyword>
<dbReference type="InterPro" id="IPR036010">
    <property type="entry name" value="2Fe-2S_ferredoxin-like_sf"/>
</dbReference>
<dbReference type="Proteomes" id="UP000035704">
    <property type="component" value="Chromosome"/>
</dbReference>
<sequence length="310" mass="35420">MNNHRWQCIDAGSDYCPCYLAETMDCITCSHLKGKEFCDCDWRGVCIYQSFTFEGNRKKDPRVDFHAEIVERKELGDKIIVFTLRVPHSFARQVNQPGSYIFIRNKDFGQYFDIPISVMYVDGQKDLIKIAVEIHGVKTKTIKNVEDSMSIRGPYWNGVFGLEHLKQAQNANCLIVTRGIAQAPAILVTNYLLRNNNAIDVLIDQGSTDYNFIEEFCKVKNLGKCDLYEPEGIELLQEIMDKKSYDLIFIGASDYLQKRLYDSVEELKKKKVVTTNNNEICCGEGICGSCTIYDMNGIPIRTCKTQFIKG</sequence>
<dbReference type="Gene3D" id="2.40.30.10">
    <property type="entry name" value="Translation factors"/>
    <property type="match status" value="1"/>
</dbReference>
<dbReference type="RefSeq" id="WP_044824026.1">
    <property type="nucleotide sequence ID" value="NZ_CP009687.1"/>
</dbReference>
<dbReference type="InterPro" id="IPR006058">
    <property type="entry name" value="2Fe2S_fd_BS"/>
</dbReference>
<dbReference type="InterPro" id="IPR050353">
    <property type="entry name" value="PyrK_electron_transfer"/>
</dbReference>
<dbReference type="EMBL" id="CP009687">
    <property type="protein sequence ID" value="AKL95336.1"/>
    <property type="molecule type" value="Genomic_DNA"/>
</dbReference>
<dbReference type="PANTHER" id="PTHR43513:SF3">
    <property type="entry name" value="DIHYDROOROTATE DEHYDROGENASE B (NAD(+)), ELECTRON TRANSFER SUBUNIT-RELATED"/>
    <property type="match status" value="1"/>
</dbReference>
<evidence type="ECO:0000313" key="2">
    <source>
        <dbReference type="Proteomes" id="UP000035704"/>
    </source>
</evidence>
<dbReference type="CDD" id="cd06192">
    <property type="entry name" value="DHOD_e_trans_like"/>
    <property type="match status" value="1"/>
</dbReference>
<dbReference type="PROSITE" id="PS00197">
    <property type="entry name" value="2FE2S_FER_1"/>
    <property type="match status" value="1"/>
</dbReference>
<dbReference type="GO" id="GO:0051537">
    <property type="term" value="F:2 iron, 2 sulfur cluster binding"/>
    <property type="evidence" value="ECO:0007669"/>
    <property type="project" value="InterPro"/>
</dbReference>
<dbReference type="PANTHER" id="PTHR43513">
    <property type="entry name" value="DIHYDROOROTATE DEHYDROGENASE B (NAD(+)), ELECTRON TRANSFER SUBUNIT"/>
    <property type="match status" value="1"/>
</dbReference>